<evidence type="ECO:0000313" key="2">
    <source>
        <dbReference type="EMBL" id="CCO93289.1"/>
    </source>
</evidence>
<proteinExistence type="predicted"/>
<dbReference type="Pfam" id="PF10767">
    <property type="entry name" value="YbjO_DH-like"/>
    <property type="match status" value="1"/>
</dbReference>
<keyword evidence="1" id="KW-1133">Transmembrane helix</keyword>
<dbReference type="EMBL" id="CAPB01000009">
    <property type="protein sequence ID" value="CCO93289.1"/>
    <property type="molecule type" value="Genomic_DNA"/>
</dbReference>
<feature type="transmembrane region" description="Helical" evidence="1">
    <location>
        <begin position="94"/>
        <end position="115"/>
    </location>
</feature>
<dbReference type="AlphaFoldDB" id="A0A831A0J4"/>
<protein>
    <submittedName>
        <fullName evidence="2">Inner membrane protein ybjO</fullName>
    </submittedName>
</protein>
<keyword evidence="1" id="KW-0812">Transmembrane</keyword>
<accession>A0A831A0J4</accession>
<reference evidence="2 3" key="2">
    <citation type="submission" date="2013-04" db="EMBL/GenBank/DDBJ databases">
        <title>Comparative genomics of 12 strains of Erwinia amylovora identifies a pan-genome with a large conserved core and provides insights into host specificity.</title>
        <authorList>
            <person name="Mann R.A."/>
            <person name="Smits T.H.M."/>
            <person name="Buehlmann A."/>
            <person name="Blom J."/>
            <person name="Goesmann A."/>
            <person name="Frey J.E."/>
            <person name="Plummer K.M."/>
            <person name="Beer S.V."/>
            <person name="Luck J."/>
            <person name="Duffy B."/>
            <person name="Rodoni B."/>
        </authorList>
    </citation>
    <scope>NUCLEOTIDE SEQUENCE [LARGE SCALE GENOMIC DNA]</scope>
    <source>
        <strain evidence="3">CFBP 1232</strain>
    </source>
</reference>
<dbReference type="InterPro" id="IPR019703">
    <property type="entry name" value="YbjO_DH-like"/>
</dbReference>
<dbReference type="Proteomes" id="UP000013111">
    <property type="component" value="Unassembled WGS sequence"/>
</dbReference>
<evidence type="ECO:0000313" key="3">
    <source>
        <dbReference type="Proteomes" id="UP000013111"/>
    </source>
</evidence>
<gene>
    <name evidence="2" type="ORF">BN437_1348</name>
</gene>
<sequence>MMLPNFRKNKASFSRAKHMPVAVWVAGSSIMATRCLGVLLLANELGYEELMNLIHRSAQAWGSTLIFIASQLVWLMELRCALALMRGHNWGRWGFLAIQAGVLLYMFFASLGWIYPEIFSMVREDDRQLIPSLLLEKSADLLVLLLLFVPAGSRRYFTRRVER</sequence>
<feature type="transmembrane region" description="Helical" evidence="1">
    <location>
        <begin position="21"/>
        <end position="41"/>
    </location>
</feature>
<keyword evidence="1" id="KW-0472">Membrane</keyword>
<dbReference type="RefSeq" id="WP_004156863.1">
    <property type="nucleotide sequence ID" value="NZ_BAYW01000016.1"/>
</dbReference>
<name>A0A831A0J4_ERWAM</name>
<organism evidence="2 3">
    <name type="scientific">Erwinia amylovora NBRC 12687 = CFBP 1232</name>
    <dbReference type="NCBI Taxonomy" id="1219359"/>
    <lineage>
        <taxon>Bacteria</taxon>
        <taxon>Pseudomonadati</taxon>
        <taxon>Pseudomonadota</taxon>
        <taxon>Gammaproteobacteria</taxon>
        <taxon>Enterobacterales</taxon>
        <taxon>Erwiniaceae</taxon>
        <taxon>Erwinia</taxon>
    </lineage>
</organism>
<reference evidence="2 3" key="1">
    <citation type="submission" date="2012-11" db="EMBL/GenBank/DDBJ databases">
        <authorList>
            <person name="Linke B."/>
        </authorList>
    </citation>
    <scope>NUCLEOTIDE SEQUENCE [LARGE SCALE GENOMIC DNA]</scope>
    <source>
        <strain evidence="3">CFBP 1232</strain>
    </source>
</reference>
<evidence type="ECO:0000256" key="1">
    <source>
        <dbReference type="SAM" id="Phobius"/>
    </source>
</evidence>
<feature type="transmembrane region" description="Helical" evidence="1">
    <location>
        <begin position="141"/>
        <end position="157"/>
    </location>
</feature>
<comment type="caution">
    <text evidence="2">The sequence shown here is derived from an EMBL/GenBank/DDBJ whole genome shotgun (WGS) entry which is preliminary data.</text>
</comment>
<dbReference type="GeneID" id="97605610"/>
<feature type="transmembrane region" description="Helical" evidence="1">
    <location>
        <begin position="61"/>
        <end position="82"/>
    </location>
</feature>